<reference evidence="3" key="3">
    <citation type="submission" date="2016-03" db="UniProtKB">
        <authorList>
            <consortium name="EnsemblProtists"/>
        </authorList>
    </citation>
    <scope>IDENTIFICATION</scope>
</reference>
<dbReference type="Proteomes" id="UP000011087">
    <property type="component" value="Unassembled WGS sequence"/>
</dbReference>
<reference evidence="2 4" key="1">
    <citation type="journal article" date="2012" name="Nature">
        <title>Algal genomes reveal evolutionary mosaicism and the fate of nucleomorphs.</title>
        <authorList>
            <consortium name="DOE Joint Genome Institute"/>
            <person name="Curtis B.A."/>
            <person name="Tanifuji G."/>
            <person name="Burki F."/>
            <person name="Gruber A."/>
            <person name="Irimia M."/>
            <person name="Maruyama S."/>
            <person name="Arias M.C."/>
            <person name="Ball S.G."/>
            <person name="Gile G.H."/>
            <person name="Hirakawa Y."/>
            <person name="Hopkins J.F."/>
            <person name="Kuo A."/>
            <person name="Rensing S.A."/>
            <person name="Schmutz J."/>
            <person name="Symeonidi A."/>
            <person name="Elias M."/>
            <person name="Eveleigh R.J."/>
            <person name="Herman E.K."/>
            <person name="Klute M.J."/>
            <person name="Nakayama T."/>
            <person name="Obornik M."/>
            <person name="Reyes-Prieto A."/>
            <person name="Armbrust E.V."/>
            <person name="Aves S.J."/>
            <person name="Beiko R.G."/>
            <person name="Coutinho P."/>
            <person name="Dacks J.B."/>
            <person name="Durnford D.G."/>
            <person name="Fast N.M."/>
            <person name="Green B.R."/>
            <person name="Grisdale C.J."/>
            <person name="Hempel F."/>
            <person name="Henrissat B."/>
            <person name="Hoppner M.P."/>
            <person name="Ishida K."/>
            <person name="Kim E."/>
            <person name="Koreny L."/>
            <person name="Kroth P.G."/>
            <person name="Liu Y."/>
            <person name="Malik S.B."/>
            <person name="Maier U.G."/>
            <person name="McRose D."/>
            <person name="Mock T."/>
            <person name="Neilson J.A."/>
            <person name="Onodera N.T."/>
            <person name="Poole A.M."/>
            <person name="Pritham E.J."/>
            <person name="Richards T.A."/>
            <person name="Rocap G."/>
            <person name="Roy S.W."/>
            <person name="Sarai C."/>
            <person name="Schaack S."/>
            <person name="Shirato S."/>
            <person name="Slamovits C.H."/>
            <person name="Spencer D.F."/>
            <person name="Suzuki S."/>
            <person name="Worden A.Z."/>
            <person name="Zauner S."/>
            <person name="Barry K."/>
            <person name="Bell C."/>
            <person name="Bharti A.K."/>
            <person name="Crow J.A."/>
            <person name="Grimwood J."/>
            <person name="Kramer R."/>
            <person name="Lindquist E."/>
            <person name="Lucas S."/>
            <person name="Salamov A."/>
            <person name="McFadden G.I."/>
            <person name="Lane C.E."/>
            <person name="Keeling P.J."/>
            <person name="Gray M.W."/>
            <person name="Grigoriev I.V."/>
            <person name="Archibald J.M."/>
        </authorList>
    </citation>
    <scope>NUCLEOTIDE SEQUENCE</scope>
    <source>
        <strain evidence="2 4">CCMP2712</strain>
    </source>
</reference>
<dbReference type="RefSeq" id="XP_005818126.1">
    <property type="nucleotide sequence ID" value="XM_005818069.1"/>
</dbReference>
<dbReference type="GeneID" id="17287867"/>
<evidence type="ECO:0000313" key="4">
    <source>
        <dbReference type="Proteomes" id="UP000011087"/>
    </source>
</evidence>
<dbReference type="EMBL" id="JH993349">
    <property type="protein sequence ID" value="EKX31146.1"/>
    <property type="molecule type" value="Genomic_DNA"/>
</dbReference>
<protein>
    <recommendedName>
        <fullName evidence="1">PDZ domain-containing protein</fullName>
    </recommendedName>
</protein>
<dbReference type="HOGENOM" id="CLU_1536522_0_0_1"/>
<dbReference type="OrthoDB" id="5987010at2759"/>
<reference evidence="4" key="2">
    <citation type="submission" date="2012-11" db="EMBL/GenBank/DDBJ databases">
        <authorList>
            <person name="Kuo A."/>
            <person name="Curtis B.A."/>
            <person name="Tanifuji G."/>
            <person name="Burki F."/>
            <person name="Gruber A."/>
            <person name="Irimia M."/>
            <person name="Maruyama S."/>
            <person name="Arias M.C."/>
            <person name="Ball S.G."/>
            <person name="Gile G.H."/>
            <person name="Hirakawa Y."/>
            <person name="Hopkins J.F."/>
            <person name="Rensing S.A."/>
            <person name="Schmutz J."/>
            <person name="Symeonidi A."/>
            <person name="Elias M."/>
            <person name="Eveleigh R.J."/>
            <person name="Herman E.K."/>
            <person name="Klute M.J."/>
            <person name="Nakayama T."/>
            <person name="Obornik M."/>
            <person name="Reyes-Prieto A."/>
            <person name="Armbrust E.V."/>
            <person name="Aves S.J."/>
            <person name="Beiko R.G."/>
            <person name="Coutinho P."/>
            <person name="Dacks J.B."/>
            <person name="Durnford D.G."/>
            <person name="Fast N.M."/>
            <person name="Green B.R."/>
            <person name="Grisdale C."/>
            <person name="Hempe F."/>
            <person name="Henrissat B."/>
            <person name="Hoppner M.P."/>
            <person name="Ishida K.-I."/>
            <person name="Kim E."/>
            <person name="Koreny L."/>
            <person name="Kroth P.G."/>
            <person name="Liu Y."/>
            <person name="Malik S.-B."/>
            <person name="Maier U.G."/>
            <person name="McRose D."/>
            <person name="Mock T."/>
            <person name="Neilson J.A."/>
            <person name="Onodera N.T."/>
            <person name="Poole A.M."/>
            <person name="Pritham E.J."/>
            <person name="Richards T.A."/>
            <person name="Rocap G."/>
            <person name="Roy S.W."/>
            <person name="Sarai C."/>
            <person name="Schaack S."/>
            <person name="Shirato S."/>
            <person name="Slamovits C.H."/>
            <person name="Spencer D.F."/>
            <person name="Suzuki S."/>
            <person name="Worden A.Z."/>
            <person name="Zauner S."/>
            <person name="Barry K."/>
            <person name="Bell C."/>
            <person name="Bharti A.K."/>
            <person name="Crow J.A."/>
            <person name="Grimwood J."/>
            <person name="Kramer R."/>
            <person name="Lindquist E."/>
            <person name="Lucas S."/>
            <person name="Salamov A."/>
            <person name="McFadden G.I."/>
            <person name="Lane C.E."/>
            <person name="Keeling P.J."/>
            <person name="Gray M.W."/>
            <person name="Grigoriev I.V."/>
            <person name="Archibald J.M."/>
        </authorList>
    </citation>
    <scope>NUCLEOTIDE SEQUENCE</scope>
    <source>
        <strain evidence="4">CCMP2712</strain>
    </source>
</reference>
<feature type="non-terminal residue" evidence="2">
    <location>
        <position position="175"/>
    </location>
</feature>
<proteinExistence type="predicted"/>
<accession>L1I4H3</accession>
<dbReference type="PROSITE" id="PS50106">
    <property type="entry name" value="PDZ"/>
    <property type="match status" value="1"/>
</dbReference>
<dbReference type="CDD" id="cd00136">
    <property type="entry name" value="PDZ_canonical"/>
    <property type="match status" value="1"/>
</dbReference>
<dbReference type="Gene3D" id="2.30.42.10">
    <property type="match status" value="1"/>
</dbReference>
<dbReference type="SMART" id="SM00228">
    <property type="entry name" value="PDZ"/>
    <property type="match status" value="1"/>
</dbReference>
<evidence type="ECO:0000313" key="3">
    <source>
        <dbReference type="EnsemblProtists" id="EKX31146"/>
    </source>
</evidence>
<sequence length="175" mass="19311">MANAVESRFQPRGIEENQDGTDEIDLRFYEVSLDRPTGIEFATDLSLKYVYVMEVKDNSPAQLSVTPVLVGDQLVAVNDEECIGMPFAQVADLLGKNPSVPLKFRFFRGSKQELLTAVGISLKGANRLMKRQVGREDYVATTAEVIVINPDGQEVTYEARAGANLRDSLIENGVQ</sequence>
<dbReference type="InterPro" id="IPR036034">
    <property type="entry name" value="PDZ_sf"/>
</dbReference>
<dbReference type="InterPro" id="IPR001478">
    <property type="entry name" value="PDZ"/>
</dbReference>
<dbReference type="AlphaFoldDB" id="L1I4H3"/>
<evidence type="ECO:0000313" key="2">
    <source>
        <dbReference type="EMBL" id="EKX31146.1"/>
    </source>
</evidence>
<gene>
    <name evidence="2" type="ORF">GUITHDRAFT_149482</name>
</gene>
<dbReference type="SUPFAM" id="SSF50156">
    <property type="entry name" value="PDZ domain-like"/>
    <property type="match status" value="1"/>
</dbReference>
<evidence type="ECO:0000259" key="1">
    <source>
        <dbReference type="PROSITE" id="PS50106"/>
    </source>
</evidence>
<keyword evidence="4" id="KW-1185">Reference proteome</keyword>
<organism evidence="2">
    <name type="scientific">Guillardia theta (strain CCMP2712)</name>
    <name type="common">Cryptophyte</name>
    <dbReference type="NCBI Taxonomy" id="905079"/>
    <lineage>
        <taxon>Eukaryota</taxon>
        <taxon>Cryptophyceae</taxon>
        <taxon>Pyrenomonadales</taxon>
        <taxon>Geminigeraceae</taxon>
        <taxon>Guillardia</taxon>
    </lineage>
</organism>
<dbReference type="PaxDb" id="55529-EKX31146"/>
<name>L1I4H3_GUITC</name>
<dbReference type="KEGG" id="gtt:GUITHDRAFT_149482"/>
<feature type="domain" description="PDZ" evidence="1">
    <location>
        <begin position="30"/>
        <end position="94"/>
    </location>
</feature>
<dbReference type="EnsemblProtists" id="EKX31146">
    <property type="protein sequence ID" value="EKX31146"/>
    <property type="gene ID" value="GUITHDRAFT_149482"/>
</dbReference>